<feature type="domain" description="YdbS-like PH" evidence="2">
    <location>
        <begin position="67"/>
        <end position="142"/>
    </location>
</feature>
<name>A0ABR7JKM1_9FIRM</name>
<accession>A0ABR7JKM1</accession>
<gene>
    <name evidence="3" type="ORF">H8923_01190</name>
</gene>
<dbReference type="EMBL" id="JACRWE010000001">
    <property type="protein sequence ID" value="MBC5995360.1"/>
    <property type="molecule type" value="Genomic_DNA"/>
</dbReference>
<keyword evidence="4" id="KW-1185">Reference proteome</keyword>
<keyword evidence="1" id="KW-1133">Transmembrane helix</keyword>
<dbReference type="Proteomes" id="UP000609849">
    <property type="component" value="Unassembled WGS sequence"/>
</dbReference>
<evidence type="ECO:0000313" key="4">
    <source>
        <dbReference type="Proteomes" id="UP000609849"/>
    </source>
</evidence>
<evidence type="ECO:0000313" key="3">
    <source>
        <dbReference type="EMBL" id="MBC5995360.1"/>
    </source>
</evidence>
<reference evidence="3 4" key="1">
    <citation type="submission" date="2020-08" db="EMBL/GenBank/DDBJ databases">
        <authorList>
            <person name="Liu C."/>
            <person name="Sun Q."/>
        </authorList>
    </citation>
    <scope>NUCLEOTIDE SEQUENCE [LARGE SCALE GENOMIC DNA]</scope>
    <source>
        <strain evidence="3 4">NSJ-18</strain>
    </source>
</reference>
<dbReference type="RefSeq" id="WP_153971432.1">
    <property type="nucleotide sequence ID" value="NZ_JACRWE010000001.1"/>
</dbReference>
<evidence type="ECO:0000259" key="2">
    <source>
        <dbReference type="Pfam" id="PF03703"/>
    </source>
</evidence>
<feature type="transmembrane region" description="Helical" evidence="1">
    <location>
        <begin position="12"/>
        <end position="36"/>
    </location>
</feature>
<protein>
    <submittedName>
        <fullName evidence="3">PH domain-containing protein</fullName>
    </submittedName>
</protein>
<sequence length="162" mass="18563">MNHEKISKNAMGCMFVATFVQVLIVSSILLVVYLIFKDSLPYIIKMIMLVIVALDVIYLIISPKIRYKRYSYSITEDSIDIKEGFLFIQRSIVPIERLHKIVIEKGPIDRIFKLGKVIVTTAGGDVVIRFLEEDKSEFIANSLKKKINEIAIKSRLDNIDKV</sequence>
<dbReference type="PANTHER" id="PTHR34473:SF2">
    <property type="entry name" value="UPF0699 TRANSMEMBRANE PROTEIN YDBT"/>
    <property type="match status" value="1"/>
</dbReference>
<organism evidence="3 4">
    <name type="scientific">Romboutsia faecis</name>
    <dbReference type="NCBI Taxonomy" id="2764597"/>
    <lineage>
        <taxon>Bacteria</taxon>
        <taxon>Bacillati</taxon>
        <taxon>Bacillota</taxon>
        <taxon>Clostridia</taxon>
        <taxon>Peptostreptococcales</taxon>
        <taxon>Peptostreptococcaceae</taxon>
        <taxon>Romboutsia</taxon>
    </lineage>
</organism>
<dbReference type="Pfam" id="PF03703">
    <property type="entry name" value="bPH_2"/>
    <property type="match status" value="1"/>
</dbReference>
<keyword evidence="1" id="KW-0812">Transmembrane</keyword>
<proteinExistence type="predicted"/>
<feature type="transmembrane region" description="Helical" evidence="1">
    <location>
        <begin position="42"/>
        <end position="61"/>
    </location>
</feature>
<evidence type="ECO:0000256" key="1">
    <source>
        <dbReference type="SAM" id="Phobius"/>
    </source>
</evidence>
<comment type="caution">
    <text evidence="3">The sequence shown here is derived from an EMBL/GenBank/DDBJ whole genome shotgun (WGS) entry which is preliminary data.</text>
</comment>
<keyword evidence="1" id="KW-0472">Membrane</keyword>
<dbReference type="PANTHER" id="PTHR34473">
    <property type="entry name" value="UPF0699 TRANSMEMBRANE PROTEIN YDBS"/>
    <property type="match status" value="1"/>
</dbReference>
<dbReference type="InterPro" id="IPR005182">
    <property type="entry name" value="YdbS-like_PH"/>
</dbReference>